<name>B4VVB6_9CYAN</name>
<proteinExistence type="predicted"/>
<feature type="domain" description="Effector-associated" evidence="1">
    <location>
        <begin position="2"/>
        <end position="56"/>
    </location>
</feature>
<dbReference type="STRING" id="118168.MC7420_4121"/>
<keyword evidence="3" id="KW-1185">Reference proteome</keyword>
<protein>
    <recommendedName>
        <fullName evidence="1">Effector-associated domain-containing protein</fullName>
    </recommendedName>
</protein>
<dbReference type="Pfam" id="PF19954">
    <property type="entry name" value="EAD10"/>
    <property type="match status" value="1"/>
</dbReference>
<reference evidence="2 3" key="1">
    <citation type="submission" date="2008-07" db="EMBL/GenBank/DDBJ databases">
        <authorList>
            <person name="Tandeau de Marsac N."/>
            <person name="Ferriera S."/>
            <person name="Johnson J."/>
            <person name="Kravitz S."/>
            <person name="Beeson K."/>
            <person name="Sutton G."/>
            <person name="Rogers Y.-H."/>
            <person name="Friedman R."/>
            <person name="Frazier M."/>
            <person name="Venter J.C."/>
        </authorList>
    </citation>
    <scope>NUCLEOTIDE SEQUENCE [LARGE SCALE GENOMIC DNA]</scope>
    <source>
        <strain evidence="2 3">PCC 7420</strain>
    </source>
</reference>
<dbReference type="InterPro" id="IPR045429">
    <property type="entry name" value="EAD10"/>
</dbReference>
<evidence type="ECO:0000313" key="2">
    <source>
        <dbReference type="EMBL" id="EDX74136.1"/>
    </source>
</evidence>
<accession>B4VVB6</accession>
<organism evidence="2 3">
    <name type="scientific">Coleofasciculus chthonoplastes PCC 7420</name>
    <dbReference type="NCBI Taxonomy" id="118168"/>
    <lineage>
        <taxon>Bacteria</taxon>
        <taxon>Bacillati</taxon>
        <taxon>Cyanobacteriota</taxon>
        <taxon>Cyanophyceae</taxon>
        <taxon>Coleofasciculales</taxon>
        <taxon>Coleofasciculaceae</taxon>
        <taxon>Coleofasciculus</taxon>
    </lineage>
</organism>
<evidence type="ECO:0000313" key="3">
    <source>
        <dbReference type="Proteomes" id="UP000003835"/>
    </source>
</evidence>
<sequence>MRQLLSMGDADQERLRQHQIARQLDKYNVNIRQGQDIQIGNHFYVEWNDEAIPALQKST</sequence>
<dbReference type="AlphaFoldDB" id="B4VVB6"/>
<dbReference type="HOGENOM" id="CLU_2952428_0_0_3"/>
<dbReference type="EMBL" id="DS989854">
    <property type="protein sequence ID" value="EDX74136.1"/>
    <property type="molecule type" value="Genomic_DNA"/>
</dbReference>
<dbReference type="Proteomes" id="UP000003835">
    <property type="component" value="Unassembled WGS sequence"/>
</dbReference>
<dbReference type="RefSeq" id="WP_006102441.1">
    <property type="nucleotide sequence ID" value="NZ_DS989854.1"/>
</dbReference>
<evidence type="ECO:0000259" key="1">
    <source>
        <dbReference type="Pfam" id="PF19954"/>
    </source>
</evidence>
<gene>
    <name evidence="2" type="ORF">MC7420_4121</name>
</gene>